<organism evidence="1 2">
    <name type="scientific">Meloidogyne floridensis</name>
    <dbReference type="NCBI Taxonomy" id="298350"/>
    <lineage>
        <taxon>Eukaryota</taxon>
        <taxon>Metazoa</taxon>
        <taxon>Ecdysozoa</taxon>
        <taxon>Nematoda</taxon>
        <taxon>Chromadorea</taxon>
        <taxon>Rhabditida</taxon>
        <taxon>Tylenchina</taxon>
        <taxon>Tylenchomorpha</taxon>
        <taxon>Tylenchoidea</taxon>
        <taxon>Meloidogynidae</taxon>
        <taxon>Meloidogyninae</taxon>
        <taxon>Meloidogyne</taxon>
    </lineage>
</organism>
<proteinExistence type="predicted"/>
<evidence type="ECO:0000313" key="2">
    <source>
        <dbReference type="WBParaSite" id="scf7180000424798.g14031"/>
    </source>
</evidence>
<dbReference type="WBParaSite" id="scf7180000424798.g14031">
    <property type="protein sequence ID" value="scf7180000424798.g14031"/>
    <property type="gene ID" value="scf7180000424798.g14031"/>
</dbReference>
<protein>
    <submittedName>
        <fullName evidence="2">Uncharacterized protein</fullName>
    </submittedName>
</protein>
<dbReference type="AlphaFoldDB" id="A0A915PE09"/>
<dbReference type="Proteomes" id="UP000887560">
    <property type="component" value="Unplaced"/>
</dbReference>
<accession>A0A915PE09</accession>
<name>A0A915PE09_9BILA</name>
<reference evidence="2" key="1">
    <citation type="submission" date="2022-11" db="UniProtKB">
        <authorList>
            <consortium name="WormBaseParasite"/>
        </authorList>
    </citation>
    <scope>IDENTIFICATION</scope>
</reference>
<keyword evidence="1" id="KW-1185">Reference proteome</keyword>
<sequence>MRDSEYYGHLTKLEFNLNLEGNVESYVNICINFLEEGNYYILIFNYFKTDKAINYFTKIEGEKEKCFNKVFKDLSKEELNILGLFKEMIQIYASKINEITDSENVIFGDRISQENWKIPKINFFSGDEQKWFFVDEKYFKMNKYGISEQIIEEGTSSDINNSNRAKMWKQALKLIQDDNIHCPKTEPAEPQPAQILPTIPEEVSQIPQPLDNLPTMDELDDFFQSLDASVTGIPTD</sequence>
<evidence type="ECO:0000313" key="1">
    <source>
        <dbReference type="Proteomes" id="UP000887560"/>
    </source>
</evidence>